<keyword evidence="1" id="KW-1133">Transmembrane helix</keyword>
<dbReference type="Pfam" id="PF13248">
    <property type="entry name" value="Zn_ribbon_3"/>
    <property type="match status" value="1"/>
</dbReference>
<comment type="caution">
    <text evidence="3">The sequence shown here is derived from an EMBL/GenBank/DDBJ whole genome shotgun (WGS) entry which is preliminary data.</text>
</comment>
<evidence type="ECO:0000256" key="1">
    <source>
        <dbReference type="SAM" id="Phobius"/>
    </source>
</evidence>
<protein>
    <submittedName>
        <fullName evidence="3">Zinc ribbon domain-containing protein</fullName>
    </submittedName>
</protein>
<sequence length="297" mass="32913">MTYCSKCGSKIESSNEFCPNCGTKVNQTSNKNRNKEKMEGTFEHVKSVTGKINATEVINIFKNSTLNPVSGGKEFVAKTQKTSAIVIMIMLTCLQGILGIWRVNQIVSSVSTIFTNFYRNLSSLAVLFGESSSSYNMDTSTINSMNTAIDKFKYMNTIPYSKIFFGNCELYLVGLLVLFISIYLGISFFSEVKCTTFMVFKAVLISTLPILFCEIISIIFSYFSLNLGIVFVILGVVISITTLVIISKETFQINANLCVLIISIASVISLIAFLIAFSYHTVDVVKAIVYRYGSLLN</sequence>
<evidence type="ECO:0000313" key="3">
    <source>
        <dbReference type="EMBL" id="NNU75174.1"/>
    </source>
</evidence>
<organism evidence="3 4">
    <name type="scientific">Clostridium estertheticum</name>
    <dbReference type="NCBI Taxonomy" id="238834"/>
    <lineage>
        <taxon>Bacteria</taxon>
        <taxon>Bacillati</taxon>
        <taxon>Bacillota</taxon>
        <taxon>Clostridia</taxon>
        <taxon>Eubacteriales</taxon>
        <taxon>Clostridiaceae</taxon>
        <taxon>Clostridium</taxon>
    </lineage>
</organism>
<dbReference type="AlphaFoldDB" id="A0A7Y3STP4"/>
<evidence type="ECO:0000259" key="2">
    <source>
        <dbReference type="Pfam" id="PF13248"/>
    </source>
</evidence>
<feature type="transmembrane region" description="Helical" evidence="1">
    <location>
        <begin position="83"/>
        <end position="101"/>
    </location>
</feature>
<evidence type="ECO:0000313" key="4">
    <source>
        <dbReference type="Proteomes" id="UP000531659"/>
    </source>
</evidence>
<feature type="transmembrane region" description="Helical" evidence="1">
    <location>
        <begin position="170"/>
        <end position="190"/>
    </location>
</feature>
<dbReference type="EMBL" id="JABEYB010000003">
    <property type="protein sequence ID" value="NNU75174.1"/>
    <property type="molecule type" value="Genomic_DNA"/>
</dbReference>
<dbReference type="RefSeq" id="WP_171295964.1">
    <property type="nucleotide sequence ID" value="NZ_CP087098.1"/>
</dbReference>
<keyword evidence="1" id="KW-0812">Transmembrane</keyword>
<proteinExistence type="predicted"/>
<accession>A0A7Y3STP4</accession>
<gene>
    <name evidence="3" type="ORF">HLQ16_04445</name>
</gene>
<feature type="transmembrane region" description="Helical" evidence="1">
    <location>
        <begin position="202"/>
        <end position="223"/>
    </location>
</feature>
<feature type="transmembrane region" description="Helical" evidence="1">
    <location>
        <begin position="229"/>
        <end position="246"/>
    </location>
</feature>
<keyword evidence="1" id="KW-0472">Membrane</keyword>
<feature type="transmembrane region" description="Helical" evidence="1">
    <location>
        <begin position="258"/>
        <end position="279"/>
    </location>
</feature>
<dbReference type="Proteomes" id="UP000531659">
    <property type="component" value="Unassembled WGS sequence"/>
</dbReference>
<feature type="domain" description="Putative zinc-ribbon" evidence="2">
    <location>
        <begin position="1"/>
        <end position="24"/>
    </location>
</feature>
<dbReference type="InterPro" id="IPR059113">
    <property type="entry name" value="Znf_ribbon"/>
</dbReference>
<reference evidence="3 4" key="1">
    <citation type="submission" date="2020-05" db="EMBL/GenBank/DDBJ databases">
        <title>Complete genome of Clostridium estertheticum subspecies estertheticum, isolated from Vacuum packed lamb meat from New Zealand imported to Switzerland.</title>
        <authorList>
            <person name="Wambui J."/>
            <person name="Stevens M.J.A."/>
            <person name="Stephan R."/>
        </authorList>
    </citation>
    <scope>NUCLEOTIDE SEQUENCE [LARGE SCALE GENOMIC DNA]</scope>
    <source>
        <strain evidence="3 4">CEST001</strain>
    </source>
</reference>
<name>A0A7Y3STP4_9CLOT</name>